<sequence>MMKTRSHSFINSSSSSTSWASCSSLCRISSVTYVSYGDPIRSCYELFMSLVIEICLGVIAVYRPWHIVILTEISGIRSDFPCVFRSSFSVVLFSFTLLALFFLFFYVFFIMIFLFFTIFCIVIILIVFISLIIFFCLAPRLFLFVLFLHIVRFILPTATTCTRMMLVRLVFHTFILMDPRSRGRRIMTPITMLTLAVATADTVQVSLA</sequence>
<dbReference type="Proteomes" id="UP000221165">
    <property type="component" value="Unassembled WGS sequence"/>
</dbReference>
<keyword evidence="1" id="KW-0812">Transmembrane</keyword>
<protein>
    <recommendedName>
        <fullName evidence="4">Transmembrane protein</fullName>
    </recommendedName>
</protein>
<evidence type="ECO:0000256" key="1">
    <source>
        <dbReference type="SAM" id="Phobius"/>
    </source>
</evidence>
<feature type="transmembrane region" description="Helical" evidence="1">
    <location>
        <begin position="113"/>
        <end position="135"/>
    </location>
</feature>
<evidence type="ECO:0008006" key="4">
    <source>
        <dbReference type="Google" id="ProtNLM"/>
    </source>
</evidence>
<keyword evidence="1" id="KW-1133">Transmembrane helix</keyword>
<dbReference type="VEuPathDB" id="ToxoDB:CSUI_005497"/>
<keyword evidence="3" id="KW-1185">Reference proteome</keyword>
<organism evidence="2 3">
    <name type="scientific">Cystoisospora suis</name>
    <dbReference type="NCBI Taxonomy" id="483139"/>
    <lineage>
        <taxon>Eukaryota</taxon>
        <taxon>Sar</taxon>
        <taxon>Alveolata</taxon>
        <taxon>Apicomplexa</taxon>
        <taxon>Conoidasida</taxon>
        <taxon>Coccidia</taxon>
        <taxon>Eucoccidiorida</taxon>
        <taxon>Eimeriorina</taxon>
        <taxon>Sarcocystidae</taxon>
        <taxon>Cystoisospora</taxon>
    </lineage>
</organism>
<accession>A0A2C6KXE0</accession>
<comment type="caution">
    <text evidence="2">The sequence shown here is derived from an EMBL/GenBank/DDBJ whole genome shotgun (WGS) entry which is preliminary data.</text>
</comment>
<evidence type="ECO:0000313" key="3">
    <source>
        <dbReference type="Proteomes" id="UP000221165"/>
    </source>
</evidence>
<reference evidence="2 3" key="1">
    <citation type="journal article" date="2017" name="Int. J. Parasitol.">
        <title>The genome of the protozoan parasite Cystoisospora suis and a reverse vaccinology approach to identify vaccine candidates.</title>
        <authorList>
            <person name="Palmieri N."/>
            <person name="Shrestha A."/>
            <person name="Ruttkowski B."/>
            <person name="Beck T."/>
            <person name="Vogl C."/>
            <person name="Tomley F."/>
            <person name="Blake D.P."/>
            <person name="Joachim A."/>
        </authorList>
    </citation>
    <scope>NUCLEOTIDE SEQUENCE [LARGE SCALE GENOMIC DNA]</scope>
    <source>
        <strain evidence="2 3">Wien I</strain>
    </source>
</reference>
<dbReference type="EMBL" id="MIGC01002664">
    <property type="protein sequence ID" value="PHJ20664.1"/>
    <property type="molecule type" value="Genomic_DNA"/>
</dbReference>
<name>A0A2C6KXE0_9APIC</name>
<evidence type="ECO:0000313" key="2">
    <source>
        <dbReference type="EMBL" id="PHJ20664.1"/>
    </source>
</evidence>
<gene>
    <name evidence="2" type="ORF">CSUI_005497</name>
</gene>
<proteinExistence type="predicted"/>
<dbReference type="AlphaFoldDB" id="A0A2C6KXE0"/>
<feature type="transmembrane region" description="Helical" evidence="1">
    <location>
        <begin position="46"/>
        <end position="65"/>
    </location>
</feature>
<dbReference type="GeneID" id="94428884"/>
<keyword evidence="1" id="KW-0472">Membrane</keyword>
<dbReference type="RefSeq" id="XP_067922350.1">
    <property type="nucleotide sequence ID" value="XM_068065673.1"/>
</dbReference>
<feature type="transmembrane region" description="Helical" evidence="1">
    <location>
        <begin position="141"/>
        <end position="166"/>
    </location>
</feature>
<feature type="transmembrane region" description="Helical" evidence="1">
    <location>
        <begin position="85"/>
        <end position="106"/>
    </location>
</feature>
<dbReference type="PROSITE" id="PS51257">
    <property type="entry name" value="PROKAR_LIPOPROTEIN"/>
    <property type="match status" value="1"/>
</dbReference>